<dbReference type="Proteomes" id="UP001597419">
    <property type="component" value="Unassembled WGS sequence"/>
</dbReference>
<sequence>MIRTPAVGRRPMWTALTRFRHRRRGAGYEELLAQARREFECDVLASLPANLVAESPGVPVVVLSVGLTLAERGASLGALCACLEVTREQARTLLFYARRRDGGTALPGPELYPWC</sequence>
<dbReference type="RefSeq" id="WP_345385439.1">
    <property type="nucleotide sequence ID" value="NZ_BAABHG010000001.1"/>
</dbReference>
<accession>A0ABW5GTY2</accession>
<protein>
    <recommendedName>
        <fullName evidence="3">Sigma-70, region 4</fullName>
    </recommendedName>
</protein>
<reference evidence="2" key="1">
    <citation type="journal article" date="2019" name="Int. J. Syst. Evol. Microbiol.">
        <title>The Global Catalogue of Microorganisms (GCM) 10K type strain sequencing project: providing services to taxonomists for standard genome sequencing and annotation.</title>
        <authorList>
            <consortium name="The Broad Institute Genomics Platform"/>
            <consortium name="The Broad Institute Genome Sequencing Center for Infectious Disease"/>
            <person name="Wu L."/>
            <person name="Ma J."/>
        </authorList>
    </citation>
    <scope>NUCLEOTIDE SEQUENCE [LARGE SCALE GENOMIC DNA]</scope>
    <source>
        <strain evidence="2">CGMCC 4.7643</strain>
    </source>
</reference>
<evidence type="ECO:0008006" key="3">
    <source>
        <dbReference type="Google" id="ProtNLM"/>
    </source>
</evidence>
<gene>
    <name evidence="1" type="ORF">ACFSYJ_37750</name>
</gene>
<name>A0ABW5GTY2_9PSEU</name>
<comment type="caution">
    <text evidence="1">The sequence shown here is derived from an EMBL/GenBank/DDBJ whole genome shotgun (WGS) entry which is preliminary data.</text>
</comment>
<dbReference type="EMBL" id="JBHUKU010000026">
    <property type="protein sequence ID" value="MFD2464411.1"/>
    <property type="molecule type" value="Genomic_DNA"/>
</dbReference>
<proteinExistence type="predicted"/>
<keyword evidence="2" id="KW-1185">Reference proteome</keyword>
<evidence type="ECO:0000313" key="2">
    <source>
        <dbReference type="Proteomes" id="UP001597419"/>
    </source>
</evidence>
<evidence type="ECO:0000313" key="1">
    <source>
        <dbReference type="EMBL" id="MFD2464411.1"/>
    </source>
</evidence>
<organism evidence="1 2">
    <name type="scientific">Amycolatopsis samaneae</name>
    <dbReference type="NCBI Taxonomy" id="664691"/>
    <lineage>
        <taxon>Bacteria</taxon>
        <taxon>Bacillati</taxon>
        <taxon>Actinomycetota</taxon>
        <taxon>Actinomycetes</taxon>
        <taxon>Pseudonocardiales</taxon>
        <taxon>Pseudonocardiaceae</taxon>
        <taxon>Amycolatopsis</taxon>
    </lineage>
</organism>